<name>A0A3A2Z3Q4_9EURO</name>
<protein>
    <recommendedName>
        <fullName evidence="3">Protein kinase domain-containing protein</fullName>
    </recommendedName>
</protein>
<dbReference type="STRING" id="2070753.A0A3A2Z3Q4"/>
<evidence type="ECO:0000313" key="2">
    <source>
        <dbReference type="Proteomes" id="UP000266188"/>
    </source>
</evidence>
<sequence length="268" mass="31380">MVVLLESPALGLEGRMVLKLFDRRFAAELREDQNINPWTTEIEQQYYNFIVDGGASEFITKLNSDSKLAEEEGDTWNDSQNEAFIHDYMQDLYETEVEAYNTMKDMQGKDIPQLFARITVSIYSSEDVSVNKYINIPGILLQYNDGFPLTDIAKHAPRETWQSVCEEAIQIVHQIGYRGILNEDVKTRSFIVHENPGGKLKVFMVDFVLCHFRREYQDETDWWKWKAIQDEEGAVGCVMQKYLKGGFVYRQSDLYRKLHLDFKTEDYY</sequence>
<dbReference type="EMBL" id="MVGC01000780">
    <property type="protein sequence ID" value="RJE17669.1"/>
    <property type="molecule type" value="Genomic_DNA"/>
</dbReference>
<gene>
    <name evidence="1" type="ORF">PHISCL_09994</name>
</gene>
<organism evidence="1 2">
    <name type="scientific">Aspergillus sclerotialis</name>
    <dbReference type="NCBI Taxonomy" id="2070753"/>
    <lineage>
        <taxon>Eukaryota</taxon>
        <taxon>Fungi</taxon>
        <taxon>Dikarya</taxon>
        <taxon>Ascomycota</taxon>
        <taxon>Pezizomycotina</taxon>
        <taxon>Eurotiomycetes</taxon>
        <taxon>Eurotiomycetidae</taxon>
        <taxon>Eurotiales</taxon>
        <taxon>Aspergillaceae</taxon>
        <taxon>Aspergillus</taxon>
        <taxon>Aspergillus subgen. Polypaecilum</taxon>
    </lineage>
</organism>
<keyword evidence="2" id="KW-1185">Reference proteome</keyword>
<comment type="caution">
    <text evidence="1">The sequence shown here is derived from an EMBL/GenBank/DDBJ whole genome shotgun (WGS) entry which is preliminary data.</text>
</comment>
<evidence type="ECO:0008006" key="3">
    <source>
        <dbReference type="Google" id="ProtNLM"/>
    </source>
</evidence>
<accession>A0A3A2Z3Q4</accession>
<reference evidence="2" key="1">
    <citation type="submission" date="2017-02" db="EMBL/GenBank/DDBJ databases">
        <authorList>
            <person name="Tafer H."/>
            <person name="Lopandic K."/>
        </authorList>
    </citation>
    <scope>NUCLEOTIDE SEQUENCE [LARGE SCALE GENOMIC DNA]</scope>
    <source>
        <strain evidence="2">CBS 366.77</strain>
    </source>
</reference>
<evidence type="ECO:0000313" key="1">
    <source>
        <dbReference type="EMBL" id="RJE17669.1"/>
    </source>
</evidence>
<dbReference type="Proteomes" id="UP000266188">
    <property type="component" value="Unassembled WGS sequence"/>
</dbReference>
<dbReference type="AlphaFoldDB" id="A0A3A2Z3Q4"/>
<proteinExistence type="predicted"/>
<dbReference type="OrthoDB" id="5134445at2759"/>